<dbReference type="EMBL" id="KV878586">
    <property type="protein sequence ID" value="OJJ59016.1"/>
    <property type="molecule type" value="Genomic_DNA"/>
</dbReference>
<dbReference type="RefSeq" id="XP_040702822.1">
    <property type="nucleotide sequence ID" value="XM_040852210.1"/>
</dbReference>
<dbReference type="STRING" id="1036612.A0A1L9THV6"/>
<evidence type="ECO:0000256" key="1">
    <source>
        <dbReference type="SAM" id="MobiDB-lite"/>
    </source>
</evidence>
<dbReference type="Proteomes" id="UP000184356">
    <property type="component" value="Unassembled WGS sequence"/>
</dbReference>
<sequence>MGSRRGSGVSGAPSAFAGGYSEAIKRQLEGVTLPEKIKCKICKKYRNAHAYSKRQLDIFRHARVVEGQRANNVGYASCRNCTGGQVMELRCCVCDQIKGLDDFAINQRKEHELARCLDCVQGHKEADPVVDENKLLTDDGLSTTQGTMTMSYIDSSITGSTRQLTASGTLGDGSSLAGVNENIPSGGGVWVEPERHDTHSSKAGWVSYGVQRSNATASVRADAKDRKFAKVPAWRSEIPENPPARIPDLKNHVGFDDDEDEDITGYL</sequence>
<evidence type="ECO:0000259" key="2">
    <source>
        <dbReference type="Pfam" id="PF12898"/>
    </source>
</evidence>
<dbReference type="Pfam" id="PF12898">
    <property type="entry name" value="Stc1"/>
    <property type="match status" value="1"/>
</dbReference>
<dbReference type="InterPro" id="IPR024630">
    <property type="entry name" value="Stc1"/>
</dbReference>
<dbReference type="OrthoDB" id="3514033at2759"/>
<name>A0A1L9THV6_9EURO</name>
<feature type="domain" description="Stc1" evidence="2">
    <location>
        <begin position="38"/>
        <end position="121"/>
    </location>
</feature>
<dbReference type="VEuPathDB" id="FungiDB:ASPSYDRAFT_89737"/>
<keyword evidence="4" id="KW-1185">Reference proteome</keyword>
<organism evidence="3 4">
    <name type="scientific">Aspergillus sydowii CBS 593.65</name>
    <dbReference type="NCBI Taxonomy" id="1036612"/>
    <lineage>
        <taxon>Eukaryota</taxon>
        <taxon>Fungi</taxon>
        <taxon>Dikarya</taxon>
        <taxon>Ascomycota</taxon>
        <taxon>Pezizomycotina</taxon>
        <taxon>Eurotiomycetes</taxon>
        <taxon>Eurotiomycetidae</taxon>
        <taxon>Eurotiales</taxon>
        <taxon>Aspergillaceae</taxon>
        <taxon>Aspergillus</taxon>
        <taxon>Aspergillus subgen. Nidulantes</taxon>
    </lineage>
</organism>
<accession>A0A1L9THV6</accession>
<dbReference type="GeneID" id="63768283"/>
<evidence type="ECO:0000313" key="4">
    <source>
        <dbReference type="Proteomes" id="UP000184356"/>
    </source>
</evidence>
<gene>
    <name evidence="3" type="ORF">ASPSYDRAFT_89737</name>
</gene>
<protein>
    <recommendedName>
        <fullName evidence="2">Stc1 domain-containing protein</fullName>
    </recommendedName>
</protein>
<feature type="compositionally biased region" description="Acidic residues" evidence="1">
    <location>
        <begin position="256"/>
        <end position="267"/>
    </location>
</feature>
<dbReference type="AlphaFoldDB" id="A0A1L9THV6"/>
<reference evidence="4" key="1">
    <citation type="journal article" date="2017" name="Genome Biol.">
        <title>Comparative genomics reveals high biological diversity and specific adaptations in the industrially and medically important fungal genus Aspergillus.</title>
        <authorList>
            <person name="de Vries R.P."/>
            <person name="Riley R."/>
            <person name="Wiebenga A."/>
            <person name="Aguilar-Osorio G."/>
            <person name="Amillis S."/>
            <person name="Uchima C.A."/>
            <person name="Anderluh G."/>
            <person name="Asadollahi M."/>
            <person name="Askin M."/>
            <person name="Barry K."/>
            <person name="Battaglia E."/>
            <person name="Bayram O."/>
            <person name="Benocci T."/>
            <person name="Braus-Stromeyer S.A."/>
            <person name="Caldana C."/>
            <person name="Canovas D."/>
            <person name="Cerqueira G.C."/>
            <person name="Chen F."/>
            <person name="Chen W."/>
            <person name="Choi C."/>
            <person name="Clum A."/>
            <person name="Dos Santos R.A."/>
            <person name="Damasio A.R."/>
            <person name="Diallinas G."/>
            <person name="Emri T."/>
            <person name="Fekete E."/>
            <person name="Flipphi M."/>
            <person name="Freyberg S."/>
            <person name="Gallo A."/>
            <person name="Gournas C."/>
            <person name="Habgood R."/>
            <person name="Hainaut M."/>
            <person name="Harispe M.L."/>
            <person name="Henrissat B."/>
            <person name="Hilden K.S."/>
            <person name="Hope R."/>
            <person name="Hossain A."/>
            <person name="Karabika E."/>
            <person name="Karaffa L."/>
            <person name="Karanyi Z."/>
            <person name="Krasevec N."/>
            <person name="Kuo A."/>
            <person name="Kusch H."/>
            <person name="LaButti K."/>
            <person name="Lagendijk E.L."/>
            <person name="Lapidus A."/>
            <person name="Levasseur A."/>
            <person name="Lindquist E."/>
            <person name="Lipzen A."/>
            <person name="Logrieco A.F."/>
            <person name="MacCabe A."/>
            <person name="Maekelae M.R."/>
            <person name="Malavazi I."/>
            <person name="Melin P."/>
            <person name="Meyer V."/>
            <person name="Mielnichuk N."/>
            <person name="Miskei M."/>
            <person name="Molnar A.P."/>
            <person name="Mule G."/>
            <person name="Ngan C.Y."/>
            <person name="Orejas M."/>
            <person name="Orosz E."/>
            <person name="Ouedraogo J.P."/>
            <person name="Overkamp K.M."/>
            <person name="Park H.-S."/>
            <person name="Perrone G."/>
            <person name="Piumi F."/>
            <person name="Punt P.J."/>
            <person name="Ram A.F."/>
            <person name="Ramon A."/>
            <person name="Rauscher S."/>
            <person name="Record E."/>
            <person name="Riano-Pachon D.M."/>
            <person name="Robert V."/>
            <person name="Roehrig J."/>
            <person name="Ruller R."/>
            <person name="Salamov A."/>
            <person name="Salih N.S."/>
            <person name="Samson R.A."/>
            <person name="Sandor E."/>
            <person name="Sanguinetti M."/>
            <person name="Schuetze T."/>
            <person name="Sepcic K."/>
            <person name="Shelest E."/>
            <person name="Sherlock G."/>
            <person name="Sophianopoulou V."/>
            <person name="Squina F.M."/>
            <person name="Sun H."/>
            <person name="Susca A."/>
            <person name="Todd R.B."/>
            <person name="Tsang A."/>
            <person name="Unkles S.E."/>
            <person name="van de Wiele N."/>
            <person name="van Rossen-Uffink D."/>
            <person name="Oliveira J.V."/>
            <person name="Vesth T.C."/>
            <person name="Visser J."/>
            <person name="Yu J.-H."/>
            <person name="Zhou M."/>
            <person name="Andersen M.R."/>
            <person name="Archer D.B."/>
            <person name="Baker S.E."/>
            <person name="Benoit I."/>
            <person name="Brakhage A.A."/>
            <person name="Braus G.H."/>
            <person name="Fischer R."/>
            <person name="Frisvad J.C."/>
            <person name="Goldman G.H."/>
            <person name="Houbraken J."/>
            <person name="Oakley B."/>
            <person name="Pocsi I."/>
            <person name="Scazzocchio C."/>
            <person name="Seiboth B."/>
            <person name="vanKuyk P.A."/>
            <person name="Wortman J."/>
            <person name="Dyer P.S."/>
            <person name="Grigoriev I.V."/>
        </authorList>
    </citation>
    <scope>NUCLEOTIDE SEQUENCE [LARGE SCALE GENOMIC DNA]</scope>
    <source>
        <strain evidence="4">CBS 593.65</strain>
    </source>
</reference>
<proteinExistence type="predicted"/>
<feature type="region of interest" description="Disordered" evidence="1">
    <location>
        <begin position="232"/>
        <end position="267"/>
    </location>
</feature>
<evidence type="ECO:0000313" key="3">
    <source>
        <dbReference type="EMBL" id="OJJ59016.1"/>
    </source>
</evidence>